<evidence type="ECO:0000313" key="4">
    <source>
        <dbReference type="Proteomes" id="UP000324091"/>
    </source>
</evidence>
<feature type="compositionally biased region" description="Acidic residues" evidence="1">
    <location>
        <begin position="21"/>
        <end position="32"/>
    </location>
</feature>
<evidence type="ECO:0000313" key="3">
    <source>
        <dbReference type="EMBL" id="TWW71428.1"/>
    </source>
</evidence>
<accession>A0A5C6NX92</accession>
<evidence type="ECO:0000259" key="2">
    <source>
        <dbReference type="Pfam" id="PF13843"/>
    </source>
</evidence>
<reference evidence="3 4" key="1">
    <citation type="submission" date="2019-04" db="EMBL/GenBank/DDBJ databases">
        <title>Chromosome genome assembly for Takifugu flavidus.</title>
        <authorList>
            <person name="Xiao S."/>
        </authorList>
    </citation>
    <scope>NUCLEOTIDE SEQUENCE [LARGE SCALE GENOMIC DNA]</scope>
    <source>
        <strain evidence="3">HTHZ2018</strain>
        <tissue evidence="3">Muscle</tissue>
    </source>
</reference>
<feature type="non-terminal residue" evidence="3">
    <location>
        <position position="1"/>
    </location>
</feature>
<feature type="domain" description="PiggyBac transposable element-derived protein" evidence="2">
    <location>
        <begin position="119"/>
        <end position="475"/>
    </location>
</feature>
<feature type="compositionally biased region" description="Acidic residues" evidence="1">
    <location>
        <begin position="57"/>
        <end position="78"/>
    </location>
</feature>
<dbReference type="Proteomes" id="UP000324091">
    <property type="component" value="Chromosome 17"/>
</dbReference>
<dbReference type="AlphaFoldDB" id="A0A5C6NX92"/>
<sequence length="595" mass="67581">IMAVQRFTAEMVVEMLQKGLEDEDGIGPDSESEISYTDNDPAYVPQGQAVVMGESLLNEEDSSDDQEGSSDESSEEEIQTQSDRFRSYWNENPPTHGRTKSHNILRSCPGPTPGSVAVSPKDAWDKFISDNIIEEVLECTNLEGRRAAAVKGKRWKSIDKEEFLALIGLTLLAGGDKSWDVALRVLFLDPLQNPIYKATMGVGRYENIRHFLRFDDRRTRALRLETDHMAAFRYARECLLDNCRRHFIRSDCVTIDEQLVPFRGRFRFLQYMPSKPAKYGLKIFWMCDARVPYAIDGTVHTGRQPGEEIKKKLGETCAVGSEGQCNLFFPPIGRNITTDNFFASVSLTEKLLEKDLTIVGTLRQNKADIPPVMKPSKLREIYSSEFGFRGNMTMVSYVPKKGKSVVLLSTMHDDKAVDESNHKKKPDVILFYNQKKGGVDIMDQMVSTYTCKQRTRRWPMVLWSNMLDVATPNAYASFTSQHPGYRSGISNARRLFIKELGQELVMPHMKRHMESTPVLQKPIVEAMGRCGIIKQNPGTTQPQEDIRQAGQGKRKRCAICTTSKDRKASSWCFQCTRPVCKEHRHVVLICEECMN</sequence>
<dbReference type="PANTHER" id="PTHR46599">
    <property type="entry name" value="PIGGYBAC TRANSPOSABLE ELEMENT-DERIVED PROTEIN 4"/>
    <property type="match status" value="1"/>
</dbReference>
<proteinExistence type="predicted"/>
<keyword evidence="4" id="KW-1185">Reference proteome</keyword>
<dbReference type="InterPro" id="IPR029526">
    <property type="entry name" value="PGBD"/>
</dbReference>
<dbReference type="PANTHER" id="PTHR46599:SF6">
    <property type="entry name" value="DUAL SPECIFICITY PHOSPHATASE 26"/>
    <property type="match status" value="1"/>
</dbReference>
<dbReference type="EMBL" id="RHFK02000009">
    <property type="protein sequence ID" value="TWW71428.1"/>
    <property type="molecule type" value="Genomic_DNA"/>
</dbReference>
<protein>
    <submittedName>
        <fullName evidence="3">PiggyBac transposable element-derived protein 1</fullName>
    </submittedName>
</protein>
<gene>
    <name evidence="3" type="ORF">D4764_17G0009110</name>
</gene>
<dbReference type="Pfam" id="PF13843">
    <property type="entry name" value="DDE_Tnp_1_7"/>
    <property type="match status" value="1"/>
</dbReference>
<comment type="caution">
    <text evidence="3">The sequence shown here is derived from an EMBL/GenBank/DDBJ whole genome shotgun (WGS) entry which is preliminary data.</text>
</comment>
<organism evidence="3 4">
    <name type="scientific">Takifugu flavidus</name>
    <name type="common">sansaifugu</name>
    <dbReference type="NCBI Taxonomy" id="433684"/>
    <lineage>
        <taxon>Eukaryota</taxon>
        <taxon>Metazoa</taxon>
        <taxon>Chordata</taxon>
        <taxon>Craniata</taxon>
        <taxon>Vertebrata</taxon>
        <taxon>Euteleostomi</taxon>
        <taxon>Actinopterygii</taxon>
        <taxon>Neopterygii</taxon>
        <taxon>Teleostei</taxon>
        <taxon>Neoteleostei</taxon>
        <taxon>Acanthomorphata</taxon>
        <taxon>Eupercaria</taxon>
        <taxon>Tetraodontiformes</taxon>
        <taxon>Tetradontoidea</taxon>
        <taxon>Tetraodontidae</taxon>
        <taxon>Takifugu</taxon>
    </lineage>
</organism>
<name>A0A5C6NX92_9TELE</name>
<evidence type="ECO:0000256" key="1">
    <source>
        <dbReference type="SAM" id="MobiDB-lite"/>
    </source>
</evidence>
<feature type="region of interest" description="Disordered" evidence="1">
    <location>
        <begin position="20"/>
        <end position="117"/>
    </location>
</feature>